<dbReference type="Gene3D" id="2.130.10.10">
    <property type="entry name" value="YVTN repeat-like/Quinoprotein amine dehydrogenase"/>
    <property type="match status" value="1"/>
</dbReference>
<dbReference type="Proteomes" id="UP000010478">
    <property type="component" value="Plasmid pOSC7112.03"/>
</dbReference>
<organism evidence="1 2">
    <name type="scientific">Phormidium nigroviride PCC 7112</name>
    <dbReference type="NCBI Taxonomy" id="179408"/>
    <lineage>
        <taxon>Bacteria</taxon>
        <taxon>Bacillati</taxon>
        <taxon>Cyanobacteriota</taxon>
        <taxon>Cyanophyceae</taxon>
        <taxon>Oscillatoriophycideae</taxon>
        <taxon>Oscillatoriales</taxon>
        <taxon>Oscillatoriaceae</taxon>
        <taxon>Phormidium</taxon>
    </lineage>
</organism>
<dbReference type="HOGENOM" id="CLU_280861_0_0_3"/>
<dbReference type="PANTHER" id="PTHR47197">
    <property type="entry name" value="PROTEIN NIRF"/>
    <property type="match status" value="1"/>
</dbReference>
<sequence>MTLIQQALNIPTPAASNSAAAPKLQAASLKFKDENNQPFEGNEPILFLKASNVLANNLGDPLGSRIEDLVVKFYVGDRVYEQAVLPNLSATLGDNQFEVAVKVPNTVVLGESYISLSRRQNQLVDQNLTEPVYEEIEYNSNPIWLDTGTEYVFAALKGADAVAVLDGTDPESVVAASSSSNLLLSTIPVGDEKSDSPRDLAVTSDGTRVYVILEESGRVALVDPMVLQQVDTKPDTPGINPIDLPSGATPRSIAIDPRNQYAYISDRKLGNIYVLDIDPFSEEYHQVIQTISLSSVTGGLNEIAISSDGRKLFAAAPSPLTNQIFAVNIDPEDQPLDPSQNPRKWHQEIGVVNTFAGVQGMAATVYPNRMTFTNTGNDSKGFGVLTITNDDPTSFVATANDYVALSLGDPLMGGSLDYFDVNRAVAVTVMRDGSYAFVAAKNDSLQTGVESIDGVQAGSNIGIIKDPFGPTPKLVAATRPIPKGATTDLVLSNDNKYLYASYPSESGGGGVYVFDVEEIIRTLENPGDFRIDNLDRGVKSPYFNSNPAASRPVSFSNFQSVPIDDINPAISIAADYGIVTGNWPANQFLYGVFDSKHSPIATAGSPWGMAASLSIQEDEKERLQELSQRLAELVEMRDTADNPNDVDKLLERPIRQRDGLLRKISVEVQRDKYGDEVNVSPVELEGGRLIFEINYENLFQTFYGSSSVAWNIAPLEKRAVFDIGRELASQRVNLPAGTKLKTMLGFGGTTAQGLVQPYPGDIDYVETFDVSAPNAQNAAKAIVDTLIEFVTRNQTNPRVEFDKIIIRNSEGDRLVYKSLSELVNNRSTISEALQGLNGTDRDFINTFWRAKVDGDRFIGITKVLGISAKHATTGEMLFSTQPFSEDAEFYLIEEDTSITNLPLETRPGGAEFQTAFILKQPETFPKEKLGWYASTMRKEVLDLVLNNKENPQSGYKPDGKYLKAAKRAFNYFMALGNMEAMEAITPVFSTLQAQVNQQVAVMEAILSALTTQDVPTRILRTYDAEAMLNNVADIIDSLLPGVGGEVNKTPEQIAAELRTLAAQLEETSDGLLKPNQNQADRLDELLNSAKSTINRGVREMVQPILDTYLINYHQNLP</sequence>
<dbReference type="KEGG" id="oni:Osc7112_6762"/>
<dbReference type="PATRIC" id="fig|179408.3.peg.8099"/>
<dbReference type="OrthoDB" id="5095593at2"/>
<dbReference type="PANTHER" id="PTHR47197:SF3">
    <property type="entry name" value="DIHYDRO-HEME D1 DEHYDROGENASE"/>
    <property type="match status" value="1"/>
</dbReference>
<dbReference type="EMBL" id="CP003617">
    <property type="protein sequence ID" value="AFZ10858.1"/>
    <property type="molecule type" value="Genomic_DNA"/>
</dbReference>
<proteinExistence type="predicted"/>
<name>K9VS03_9CYAN</name>
<dbReference type="RefSeq" id="WP_015179822.1">
    <property type="nucleotide sequence ID" value="NC_019731.1"/>
</dbReference>
<keyword evidence="2" id="KW-1185">Reference proteome</keyword>
<reference evidence="1 2" key="1">
    <citation type="submission" date="2012-05" db="EMBL/GenBank/DDBJ databases">
        <title>Finished plasmid 3 of genome of Oscillatoria sp. PCC 7112.</title>
        <authorList>
            <consortium name="US DOE Joint Genome Institute"/>
            <person name="Gugger M."/>
            <person name="Coursin T."/>
            <person name="Rippka R."/>
            <person name="Tandeau De Marsac N."/>
            <person name="Huntemann M."/>
            <person name="Wei C.-L."/>
            <person name="Han J."/>
            <person name="Detter J.C."/>
            <person name="Han C."/>
            <person name="Tapia R."/>
            <person name="Davenport K."/>
            <person name="Daligault H."/>
            <person name="Erkkila T."/>
            <person name="Gu W."/>
            <person name="Munk A.C.C."/>
            <person name="Teshima H."/>
            <person name="Xu Y."/>
            <person name="Chain P."/>
            <person name="Chen A."/>
            <person name="Krypides N."/>
            <person name="Mavromatis K."/>
            <person name="Markowitz V."/>
            <person name="Szeto E."/>
            <person name="Ivanova N."/>
            <person name="Mikhailova N."/>
            <person name="Ovchinnikova G."/>
            <person name="Pagani I."/>
            <person name="Pati A."/>
            <person name="Goodwin L."/>
            <person name="Peters L."/>
            <person name="Pitluck S."/>
            <person name="Woyke T."/>
            <person name="Kerfeld C."/>
        </authorList>
    </citation>
    <scope>NUCLEOTIDE SEQUENCE [LARGE SCALE GENOMIC DNA]</scope>
    <source>
        <strain evidence="1 2">PCC 7112</strain>
        <plasmid evidence="1 2">pOSC7112.03</plasmid>
    </source>
</reference>
<dbReference type="InterPro" id="IPR015943">
    <property type="entry name" value="WD40/YVTN_repeat-like_dom_sf"/>
</dbReference>
<geneLocation type="plasmid" evidence="1 2">
    <name>pOSC7112.03</name>
</geneLocation>
<gene>
    <name evidence="1" type="ORF">Osc7112_6762</name>
</gene>
<dbReference type="InterPro" id="IPR011044">
    <property type="entry name" value="Quino_amine_DH_bsu"/>
</dbReference>
<accession>K9VS03</accession>
<dbReference type="SUPFAM" id="SSF50969">
    <property type="entry name" value="YVTN repeat-like/Quinoprotein amine dehydrogenase"/>
    <property type="match status" value="1"/>
</dbReference>
<evidence type="ECO:0000313" key="1">
    <source>
        <dbReference type="EMBL" id="AFZ10858.1"/>
    </source>
</evidence>
<dbReference type="AlphaFoldDB" id="K9VS03"/>
<protein>
    <submittedName>
        <fullName evidence="1">Uncharacterized protein</fullName>
    </submittedName>
</protein>
<evidence type="ECO:0000313" key="2">
    <source>
        <dbReference type="Proteomes" id="UP000010478"/>
    </source>
</evidence>
<dbReference type="InterPro" id="IPR051200">
    <property type="entry name" value="Host-pathogen_enzymatic-act"/>
</dbReference>
<keyword evidence="1" id="KW-0614">Plasmid</keyword>